<organism evidence="1 2">
    <name type="scientific">Photobacterium alginatilyticum</name>
    <dbReference type="NCBI Taxonomy" id="1775171"/>
    <lineage>
        <taxon>Bacteria</taxon>
        <taxon>Pseudomonadati</taxon>
        <taxon>Pseudomonadota</taxon>
        <taxon>Gammaproteobacteria</taxon>
        <taxon>Vibrionales</taxon>
        <taxon>Vibrionaceae</taxon>
        <taxon>Photobacterium</taxon>
    </lineage>
</organism>
<dbReference type="Pfam" id="PF13557">
    <property type="entry name" value="Phenol_MetA_deg"/>
    <property type="match status" value="1"/>
</dbReference>
<reference evidence="1 2" key="1">
    <citation type="journal article" date="2017" name="Int. J. Syst. Evol. Microbiol.">
        <title>Photobacterium alginatilyticum sp. nov., a marine bacterium isolated from bottom seawater.</title>
        <authorList>
            <person name="Wang X."/>
            <person name="Wang Y."/>
            <person name="Yang X."/>
            <person name="Sun H."/>
            <person name="Li B."/>
            <person name="Zhang X.H."/>
        </authorList>
    </citation>
    <scope>NUCLEOTIDE SEQUENCE [LARGE SCALE GENOMIC DNA]</scope>
    <source>
        <strain evidence="1 2">P03D4</strain>
    </source>
</reference>
<accession>A0ABW9YFE2</accession>
<gene>
    <name evidence="1" type="ORF">EIZ48_05030</name>
</gene>
<evidence type="ECO:0000313" key="2">
    <source>
        <dbReference type="Proteomes" id="UP000738517"/>
    </source>
</evidence>
<dbReference type="EMBL" id="RSEJ01000003">
    <property type="protein sequence ID" value="NBI51934.1"/>
    <property type="molecule type" value="Genomic_DNA"/>
</dbReference>
<dbReference type="RefSeq" id="WP_160648984.1">
    <property type="nucleotide sequence ID" value="NZ_RSEJ01000003.1"/>
</dbReference>
<protein>
    <submittedName>
        <fullName evidence="1">Transporter</fullName>
    </submittedName>
</protein>
<name>A0ABW9YFE2_9GAMM</name>
<keyword evidence="2" id="KW-1185">Reference proteome</keyword>
<dbReference type="InterPro" id="IPR025737">
    <property type="entry name" value="FApF"/>
</dbReference>
<sequence>MAEYALCLLRWTLLMLGCWLIVISTSVFAEEGGSGHYLPGFMASSIDMSLSNEAVLVRLIANTFEGTSGNSKLPMAGQTVTEVDIETDEVALDLRWSPAGEFADGWVFSAGVTFPYLSLRVSADIVDETGGQDTVSRRVVSEQSGLGDVIIQPLMFSHTINREWWGDYRLALYAPTGDYELGRLANTGKNYWTISPSLGLVHIEPAIGREFSVFGGIDFNSTNSDADYQTGTQAHIESTFVQNVILLGGFTGIGVSGYWYQQLTGDSGQGTVLGEMKSQAIGIGPVLSYRTQWHRTKLAVELKWLHDIEVSRRLEGDTISIKVRAEY</sequence>
<proteinExistence type="predicted"/>
<dbReference type="Proteomes" id="UP000738517">
    <property type="component" value="Unassembled WGS sequence"/>
</dbReference>
<evidence type="ECO:0000313" key="1">
    <source>
        <dbReference type="EMBL" id="NBI51934.1"/>
    </source>
</evidence>
<comment type="caution">
    <text evidence="1">The sequence shown here is derived from an EMBL/GenBank/DDBJ whole genome shotgun (WGS) entry which is preliminary data.</text>
</comment>